<organism evidence="3">
    <name type="scientific">freshwater metagenome</name>
    <dbReference type="NCBI Taxonomy" id="449393"/>
    <lineage>
        <taxon>unclassified sequences</taxon>
        <taxon>metagenomes</taxon>
        <taxon>ecological metagenomes</taxon>
    </lineage>
</organism>
<evidence type="ECO:0000313" key="3">
    <source>
        <dbReference type="EMBL" id="CAB4988059.1"/>
    </source>
</evidence>
<gene>
    <name evidence="3" type="ORF">UFOPK3954_00984</name>
</gene>
<reference evidence="3" key="1">
    <citation type="submission" date="2020-05" db="EMBL/GenBank/DDBJ databases">
        <authorList>
            <person name="Chiriac C."/>
            <person name="Salcher M."/>
            <person name="Ghai R."/>
            <person name="Kavagutti S V."/>
        </authorList>
    </citation>
    <scope>NUCLEOTIDE SEQUENCE</scope>
</reference>
<feature type="region of interest" description="Disordered" evidence="1">
    <location>
        <begin position="142"/>
        <end position="169"/>
    </location>
</feature>
<keyword evidence="2" id="KW-0472">Membrane</keyword>
<proteinExistence type="predicted"/>
<protein>
    <submittedName>
        <fullName evidence="3">Unannotated protein</fullName>
    </submittedName>
</protein>
<dbReference type="EMBL" id="CAFBON010000088">
    <property type="protein sequence ID" value="CAB4988059.1"/>
    <property type="molecule type" value="Genomic_DNA"/>
</dbReference>
<evidence type="ECO:0000256" key="2">
    <source>
        <dbReference type="SAM" id="Phobius"/>
    </source>
</evidence>
<sequence length="292" mass="30892">MTNVATNSAMNANTVRNTEKKLSPFWISLLFSSSIALPVMVSTPVVPIVCRIRSTSSVSDTLPSPRTTIASYESCLPLRNSAAVRSSKRANVAPPGESTVPKCAAPTRVNSRVPPTAVTLMRSPIANLPRPKELTSTAISVPSRGARPVSKRQKPMVSLPTVAPKVGGPPPGLPTGLPCLSMMTANCWTEASAARTPGTSRICSTSVPEILPRCASPKSCSMTSLDRTYASTFAKTLEKRLSNVPLIVSVNTVVPVRNAVPSMTASDVSNRRVLRASTPFRAIRSMVSRPGA</sequence>
<evidence type="ECO:0000256" key="1">
    <source>
        <dbReference type="SAM" id="MobiDB-lite"/>
    </source>
</evidence>
<accession>A0A6J7NC55</accession>
<keyword evidence="2" id="KW-1133">Transmembrane helix</keyword>
<name>A0A6J7NC55_9ZZZZ</name>
<keyword evidence="2" id="KW-0812">Transmembrane</keyword>
<dbReference type="AlphaFoldDB" id="A0A6J7NC55"/>
<feature type="region of interest" description="Disordered" evidence="1">
    <location>
        <begin position="87"/>
        <end position="109"/>
    </location>
</feature>
<feature type="transmembrane region" description="Helical" evidence="2">
    <location>
        <begin position="25"/>
        <end position="49"/>
    </location>
</feature>